<evidence type="ECO:0000313" key="2">
    <source>
        <dbReference type="EMBL" id="SEW30616.1"/>
    </source>
</evidence>
<dbReference type="GO" id="GO:0016787">
    <property type="term" value="F:hydrolase activity"/>
    <property type="evidence" value="ECO:0007669"/>
    <property type="project" value="InterPro"/>
</dbReference>
<accession>A0A1I0QSM7</accession>
<name>A0A1I0QSM7_9RHOB</name>
<dbReference type="Gene3D" id="3.60.21.10">
    <property type="match status" value="1"/>
</dbReference>
<dbReference type="InterPro" id="IPR051693">
    <property type="entry name" value="UPF0046_metallophosphoest"/>
</dbReference>
<protein>
    <submittedName>
        <fullName evidence="2">Predicted phosphoesterase</fullName>
    </submittedName>
</protein>
<dbReference type="PANTHER" id="PTHR12905">
    <property type="entry name" value="METALLOPHOSPHOESTERASE"/>
    <property type="match status" value="1"/>
</dbReference>
<evidence type="ECO:0000313" key="3">
    <source>
        <dbReference type="Proteomes" id="UP000199650"/>
    </source>
</evidence>
<dbReference type="InterPro" id="IPR029052">
    <property type="entry name" value="Metallo-depent_PP-like"/>
</dbReference>
<dbReference type="RefSeq" id="WP_091431598.1">
    <property type="nucleotide sequence ID" value="NZ_FOJB01000001.1"/>
</dbReference>
<keyword evidence="3" id="KW-1185">Reference proteome</keyword>
<dbReference type="SUPFAM" id="SSF56300">
    <property type="entry name" value="Metallo-dependent phosphatases"/>
    <property type="match status" value="1"/>
</dbReference>
<feature type="domain" description="Calcineurin-like phosphoesterase" evidence="1">
    <location>
        <begin position="1"/>
        <end position="174"/>
    </location>
</feature>
<dbReference type="STRING" id="1173584.SAMN05444851_2896"/>
<sequence length="200" mass="21099">MKILAFSDLHLSNLAARNLLDAASDADLILGVGDYAHRRDGLVDYVAPFADWGTRAVFVPGNNETETELRAAFTGSDVTILHGETATIGGLTIAGIGAAIPPPPAIPWRSFDLTEDEARSMLTPITGADILISHSPPKGVADQHSELGSLGSHAVLEAVTRLAPKWVLCGHIHDAWGARGQIGASKVMNLGPTPNWITLN</sequence>
<dbReference type="AlphaFoldDB" id="A0A1I0QSM7"/>
<dbReference type="InterPro" id="IPR004843">
    <property type="entry name" value="Calcineurin-like_PHP"/>
</dbReference>
<dbReference type="PANTHER" id="PTHR12905:SF0">
    <property type="entry name" value="CALCINEURIN-LIKE PHOSPHOESTERASE DOMAIN-CONTAINING PROTEIN"/>
    <property type="match status" value="1"/>
</dbReference>
<proteinExistence type="predicted"/>
<dbReference type="Pfam" id="PF00149">
    <property type="entry name" value="Metallophos"/>
    <property type="match status" value="1"/>
</dbReference>
<gene>
    <name evidence="2" type="ORF">SAMN05444851_2896</name>
</gene>
<reference evidence="2" key="1">
    <citation type="submission" date="2016-10" db="EMBL/GenBank/DDBJ databases">
        <authorList>
            <person name="de Groot N.N."/>
        </authorList>
    </citation>
    <scope>NUCLEOTIDE SEQUENCE [LARGE SCALE GENOMIC DNA]</scope>
    <source>
        <strain evidence="2">DSM 29439</strain>
    </source>
</reference>
<dbReference type="Proteomes" id="UP000199650">
    <property type="component" value="Unassembled WGS sequence"/>
</dbReference>
<dbReference type="EMBL" id="FOJB01000001">
    <property type="protein sequence ID" value="SEW30616.1"/>
    <property type="molecule type" value="Genomic_DNA"/>
</dbReference>
<organism evidence="2 3">
    <name type="scientific">Aliiroseovarius sediminilitoris</name>
    <dbReference type="NCBI Taxonomy" id="1173584"/>
    <lineage>
        <taxon>Bacteria</taxon>
        <taxon>Pseudomonadati</taxon>
        <taxon>Pseudomonadota</taxon>
        <taxon>Alphaproteobacteria</taxon>
        <taxon>Rhodobacterales</taxon>
        <taxon>Paracoccaceae</taxon>
        <taxon>Aliiroseovarius</taxon>
    </lineage>
</organism>
<evidence type="ECO:0000259" key="1">
    <source>
        <dbReference type="Pfam" id="PF00149"/>
    </source>
</evidence>
<dbReference type="OrthoDB" id="332939at2"/>